<dbReference type="SUPFAM" id="SSF52777">
    <property type="entry name" value="CoA-dependent acyltransferases"/>
    <property type="match status" value="1"/>
</dbReference>
<organism evidence="3 4">
    <name type="scientific">Streptomyces chattanoogensis</name>
    <dbReference type="NCBI Taxonomy" id="66876"/>
    <lineage>
        <taxon>Bacteria</taxon>
        <taxon>Bacillati</taxon>
        <taxon>Actinomycetota</taxon>
        <taxon>Actinomycetes</taxon>
        <taxon>Kitasatosporales</taxon>
        <taxon>Streptomycetaceae</taxon>
        <taxon>Streptomyces</taxon>
    </lineage>
</organism>
<dbReference type="GO" id="GO:0008610">
    <property type="term" value="P:lipid biosynthetic process"/>
    <property type="evidence" value="ECO:0007669"/>
    <property type="project" value="UniProtKB-ARBA"/>
</dbReference>
<evidence type="ECO:0000259" key="1">
    <source>
        <dbReference type="Pfam" id="PF00668"/>
    </source>
</evidence>
<dbReference type="PATRIC" id="fig|66876.3.peg.3269"/>
<dbReference type="InterPro" id="IPR023213">
    <property type="entry name" value="CAT-like_dom_sf"/>
</dbReference>
<dbReference type="Gene3D" id="3.30.559.10">
    <property type="entry name" value="Chloramphenicol acetyltransferase-like domain"/>
    <property type="match status" value="1"/>
</dbReference>
<reference evidence="3" key="2">
    <citation type="submission" date="2015-07" db="EMBL/GenBank/DDBJ databases">
        <authorList>
            <person name="Noorani M."/>
        </authorList>
    </citation>
    <scope>NUCLEOTIDE SEQUENCE [LARGE SCALE GENOMIC DNA]</scope>
    <source>
        <strain evidence="3">NRRL ISP-5002</strain>
    </source>
</reference>
<feature type="non-terminal residue" evidence="3">
    <location>
        <position position="82"/>
    </location>
</feature>
<dbReference type="EMBL" id="LGKG01000117">
    <property type="protein sequence ID" value="KPC63825.1"/>
    <property type="molecule type" value="Genomic_DNA"/>
</dbReference>
<evidence type="ECO:0000313" key="2">
    <source>
        <dbReference type="EMBL" id="KPC63825.1"/>
    </source>
</evidence>
<gene>
    <name evidence="3" type="ORF">ADL29_14835</name>
    <name evidence="2" type="ORF">ADL29_14845</name>
</gene>
<keyword evidence="4" id="KW-1185">Reference proteome</keyword>
<proteinExistence type="predicted"/>
<evidence type="ECO:0000313" key="4">
    <source>
        <dbReference type="Proteomes" id="UP000037982"/>
    </source>
</evidence>
<dbReference type="EMBL" id="LGKG01000115">
    <property type="protein sequence ID" value="KPC63833.1"/>
    <property type="molecule type" value="Genomic_DNA"/>
</dbReference>
<dbReference type="Proteomes" id="UP000037982">
    <property type="component" value="Unassembled WGS sequence"/>
</dbReference>
<dbReference type="GO" id="GO:0003824">
    <property type="term" value="F:catalytic activity"/>
    <property type="evidence" value="ECO:0007669"/>
    <property type="project" value="InterPro"/>
</dbReference>
<feature type="domain" description="Condensation" evidence="1">
    <location>
        <begin position="3"/>
        <end position="82"/>
    </location>
</feature>
<comment type="caution">
    <text evidence="3">The sequence shown here is derived from an EMBL/GenBank/DDBJ whole genome shotgun (WGS) entry which is preliminary data.</text>
</comment>
<evidence type="ECO:0000313" key="3">
    <source>
        <dbReference type="EMBL" id="KPC63833.1"/>
    </source>
</evidence>
<protein>
    <recommendedName>
        <fullName evidence="1">Condensation domain-containing protein</fullName>
    </recommendedName>
</protein>
<dbReference type="RefSeq" id="WP_157878495.1">
    <property type="nucleotide sequence ID" value="NZ_LGKG01000115.1"/>
</dbReference>
<dbReference type="AlphaFoldDB" id="A0A0N1JYG4"/>
<sequence length="82" mass="9023">GGIPWQRVLEPEEVDVPLNVVPVTEAGLAKELATAAGRGFDLASELPLRAWLFELGPQDHVLLLAMHHIAMDGWSLEPLFRD</sequence>
<reference evidence="4" key="1">
    <citation type="submission" date="2015-07" db="EMBL/GenBank/DDBJ databases">
        <authorList>
            <person name="Ju K.-S."/>
            <person name="Doroghazi J.R."/>
            <person name="Metcalf W.W."/>
        </authorList>
    </citation>
    <scope>NUCLEOTIDE SEQUENCE [LARGE SCALE GENOMIC DNA]</scope>
    <source>
        <strain evidence="4">NRRL ISP-5002</strain>
    </source>
</reference>
<accession>A0A0N1JYG4</accession>
<dbReference type="InterPro" id="IPR001242">
    <property type="entry name" value="Condensation_dom"/>
</dbReference>
<feature type="non-terminal residue" evidence="3">
    <location>
        <position position="1"/>
    </location>
</feature>
<dbReference type="Pfam" id="PF00668">
    <property type="entry name" value="Condensation"/>
    <property type="match status" value="1"/>
</dbReference>
<name>A0A0N1JYG4_9ACTN</name>